<evidence type="ECO:0000313" key="6">
    <source>
        <dbReference type="Proteomes" id="UP001211044"/>
    </source>
</evidence>
<dbReference type="KEGG" id="wne:PIG85_02320"/>
<dbReference type="RefSeq" id="WP_271694672.1">
    <property type="nucleotide sequence ID" value="NZ_CP116394.1"/>
</dbReference>
<dbReference type="GO" id="GO:0098796">
    <property type="term" value="C:membrane protein complex"/>
    <property type="evidence" value="ECO:0007669"/>
    <property type="project" value="UniProtKB-ARBA"/>
</dbReference>
<dbReference type="InterPro" id="IPR003593">
    <property type="entry name" value="AAA+_ATPase"/>
</dbReference>
<dbReference type="InterPro" id="IPR015854">
    <property type="entry name" value="ABC_transpr_LolD-like"/>
</dbReference>
<evidence type="ECO:0000259" key="4">
    <source>
        <dbReference type="PROSITE" id="PS50893"/>
    </source>
</evidence>
<keyword evidence="3 5" id="KW-0067">ATP-binding</keyword>
<dbReference type="PANTHER" id="PTHR24220:SF685">
    <property type="entry name" value="ABC TRANSPORTER RELATED"/>
    <property type="match status" value="1"/>
</dbReference>
<dbReference type="InterPro" id="IPR017911">
    <property type="entry name" value="MacB-like_ATP-bd"/>
</dbReference>
<evidence type="ECO:0000256" key="1">
    <source>
        <dbReference type="ARBA" id="ARBA00022448"/>
    </source>
</evidence>
<proteinExistence type="predicted"/>
<dbReference type="SMART" id="SM00382">
    <property type="entry name" value="AAA"/>
    <property type="match status" value="1"/>
</dbReference>
<dbReference type="InterPro" id="IPR017871">
    <property type="entry name" value="ABC_transporter-like_CS"/>
</dbReference>
<dbReference type="GO" id="GO:0016887">
    <property type="term" value="F:ATP hydrolysis activity"/>
    <property type="evidence" value="ECO:0007669"/>
    <property type="project" value="InterPro"/>
</dbReference>
<keyword evidence="1" id="KW-0813">Transport</keyword>
<keyword evidence="2" id="KW-0547">Nucleotide-binding</keyword>
<dbReference type="InterPro" id="IPR027417">
    <property type="entry name" value="P-loop_NTPase"/>
</dbReference>
<dbReference type="AlphaFoldDB" id="A0AB38XQ98"/>
<organism evidence="5 6">
    <name type="scientific">Winkia neuii subsp. anitrata</name>
    <dbReference type="NCBI Taxonomy" id="29318"/>
    <lineage>
        <taxon>Bacteria</taxon>
        <taxon>Bacillati</taxon>
        <taxon>Actinomycetota</taxon>
        <taxon>Actinomycetes</taxon>
        <taxon>Actinomycetales</taxon>
        <taxon>Actinomycetaceae</taxon>
        <taxon>Winkia</taxon>
    </lineage>
</organism>
<evidence type="ECO:0000256" key="3">
    <source>
        <dbReference type="ARBA" id="ARBA00022840"/>
    </source>
</evidence>
<dbReference type="GO" id="GO:0005886">
    <property type="term" value="C:plasma membrane"/>
    <property type="evidence" value="ECO:0007669"/>
    <property type="project" value="TreeGrafter"/>
</dbReference>
<dbReference type="GO" id="GO:0022857">
    <property type="term" value="F:transmembrane transporter activity"/>
    <property type="evidence" value="ECO:0007669"/>
    <property type="project" value="TreeGrafter"/>
</dbReference>
<dbReference type="PROSITE" id="PS00211">
    <property type="entry name" value="ABC_TRANSPORTER_1"/>
    <property type="match status" value="1"/>
</dbReference>
<name>A0AB38XQ98_9ACTO</name>
<dbReference type="Gene3D" id="3.40.50.300">
    <property type="entry name" value="P-loop containing nucleotide triphosphate hydrolases"/>
    <property type="match status" value="1"/>
</dbReference>
<dbReference type="FunFam" id="3.40.50.300:FF:000032">
    <property type="entry name" value="Export ABC transporter ATP-binding protein"/>
    <property type="match status" value="1"/>
</dbReference>
<dbReference type="Proteomes" id="UP001211044">
    <property type="component" value="Chromosome"/>
</dbReference>
<feature type="domain" description="ABC transporter" evidence="4">
    <location>
        <begin position="6"/>
        <end position="225"/>
    </location>
</feature>
<dbReference type="CDD" id="cd03255">
    <property type="entry name" value="ABC_MJ0796_LolCDE_FtsE"/>
    <property type="match status" value="1"/>
</dbReference>
<reference evidence="5" key="1">
    <citation type="submission" date="2023-01" db="EMBL/GenBank/DDBJ databases">
        <title>Comparative Genomic Analysis of the Clinically-Derived Winkia Strain NY0527 Provides Evidence into the Taxonomic Reassignment of Winkia neuii and Characterizes Their Virulence Traits.</title>
        <authorList>
            <person name="Cai X."/>
            <person name="Peng Y."/>
            <person name="Li M."/>
            <person name="Qiu Y."/>
            <person name="Wang Y."/>
            <person name="Xu L."/>
            <person name="Hou Q."/>
        </authorList>
    </citation>
    <scope>NUCLEOTIDE SEQUENCE</scope>
    <source>
        <strain evidence="5">NY0527</strain>
    </source>
</reference>
<evidence type="ECO:0000313" key="5">
    <source>
        <dbReference type="EMBL" id="WCE46503.1"/>
    </source>
</evidence>
<sequence length="230" mass="24229">MKKTILAARNISKSFGKVRALADVSLQLRAGEALAVMGPSGSGKSTLLHCLSGVLTPDTGSIVFEGEELSTMSDAARSAMRLGSFGFVFQDGALLPELPARDNVALPLQLRGMKRAQALRVATDAMARLGIADKANVLPGDMSGGQAQRVAIARAIVTNPAIMFADEPTGALDQPTSHEVMQVLTALARIFDTALVIVTHDLNVASWCNRVVEIRDGLVHSEQLIGGKDA</sequence>
<gene>
    <name evidence="5" type="ORF">PIG85_02320</name>
</gene>
<evidence type="ECO:0000256" key="2">
    <source>
        <dbReference type="ARBA" id="ARBA00022741"/>
    </source>
</evidence>
<dbReference type="PANTHER" id="PTHR24220">
    <property type="entry name" value="IMPORT ATP-BINDING PROTEIN"/>
    <property type="match status" value="1"/>
</dbReference>
<dbReference type="Pfam" id="PF00005">
    <property type="entry name" value="ABC_tran"/>
    <property type="match status" value="1"/>
</dbReference>
<dbReference type="GO" id="GO:0005524">
    <property type="term" value="F:ATP binding"/>
    <property type="evidence" value="ECO:0007669"/>
    <property type="project" value="UniProtKB-KW"/>
</dbReference>
<dbReference type="PROSITE" id="PS50893">
    <property type="entry name" value="ABC_TRANSPORTER_2"/>
    <property type="match status" value="1"/>
</dbReference>
<dbReference type="InterPro" id="IPR003439">
    <property type="entry name" value="ABC_transporter-like_ATP-bd"/>
</dbReference>
<dbReference type="SUPFAM" id="SSF52540">
    <property type="entry name" value="P-loop containing nucleoside triphosphate hydrolases"/>
    <property type="match status" value="1"/>
</dbReference>
<accession>A0AB38XQ98</accession>
<dbReference type="EMBL" id="CP116394">
    <property type="protein sequence ID" value="WCE46503.1"/>
    <property type="molecule type" value="Genomic_DNA"/>
</dbReference>
<protein>
    <submittedName>
        <fullName evidence="5">ABC transporter ATP-binding protein</fullName>
    </submittedName>
</protein>